<dbReference type="AlphaFoldDB" id="A0A516GYJ8"/>
<evidence type="ECO:0000313" key="2">
    <source>
        <dbReference type="Proteomes" id="UP000317496"/>
    </source>
</evidence>
<evidence type="ECO:0000313" key="1">
    <source>
        <dbReference type="EMBL" id="QDO96613.1"/>
    </source>
</evidence>
<keyword evidence="2" id="KW-1185">Reference proteome</keyword>
<sequence>MLRILATLIIVSVISGCAARGVQLKDTPALQPLAQGQARLFIYREAITGGIRSDMVRPDLLVNGRPIGDMQAGAVILLTVPAGSYHVELAPPPGGPGWAGYRPVGEGQRVDATAGSEIHLKVMMTRLVVAGSDFDIRLIEPGTAREEIQSKVLQQRSLPAP</sequence>
<dbReference type="Proteomes" id="UP000317496">
    <property type="component" value="Chromosome"/>
</dbReference>
<accession>A0A516GYJ8</accession>
<dbReference type="PROSITE" id="PS51257">
    <property type="entry name" value="PROKAR_LIPOPROTEIN"/>
    <property type="match status" value="1"/>
</dbReference>
<protein>
    <recommendedName>
        <fullName evidence="3">DUF2846 domain-containing protein</fullName>
    </recommendedName>
</protein>
<reference evidence="1 2" key="1">
    <citation type="submission" date="2019-07" db="EMBL/GenBank/DDBJ databases">
        <title>Genome sequencing for Ferrovibrio sp. K5.</title>
        <authorList>
            <person name="Park S.-J."/>
        </authorList>
    </citation>
    <scope>NUCLEOTIDE SEQUENCE [LARGE SCALE GENOMIC DNA]</scope>
    <source>
        <strain evidence="1 2">K5</strain>
    </source>
</reference>
<gene>
    <name evidence="1" type="ORF">FNB15_04680</name>
</gene>
<proteinExistence type="predicted"/>
<organism evidence="1 2">
    <name type="scientific">Ferrovibrio terrae</name>
    <dbReference type="NCBI Taxonomy" id="2594003"/>
    <lineage>
        <taxon>Bacteria</taxon>
        <taxon>Pseudomonadati</taxon>
        <taxon>Pseudomonadota</taxon>
        <taxon>Alphaproteobacteria</taxon>
        <taxon>Rhodospirillales</taxon>
        <taxon>Rhodospirillaceae</taxon>
        <taxon>Ferrovibrio</taxon>
    </lineage>
</organism>
<evidence type="ECO:0008006" key="3">
    <source>
        <dbReference type="Google" id="ProtNLM"/>
    </source>
</evidence>
<dbReference type="EMBL" id="CP041636">
    <property type="protein sequence ID" value="QDO96613.1"/>
    <property type="molecule type" value="Genomic_DNA"/>
</dbReference>
<dbReference type="RefSeq" id="WP_144067594.1">
    <property type="nucleotide sequence ID" value="NZ_CP041636.1"/>
</dbReference>
<dbReference type="KEGG" id="fer:FNB15_04680"/>
<name>A0A516GYJ8_9PROT</name>
<dbReference type="OrthoDB" id="8775745at2"/>